<dbReference type="AlphaFoldDB" id="A0A150PHN8"/>
<protein>
    <submittedName>
        <fullName evidence="1">Uncharacterized protein</fullName>
    </submittedName>
</protein>
<dbReference type="EMBL" id="JELX01002496">
    <property type="protein sequence ID" value="KYF55195.1"/>
    <property type="molecule type" value="Genomic_DNA"/>
</dbReference>
<evidence type="ECO:0000313" key="2">
    <source>
        <dbReference type="Proteomes" id="UP000075604"/>
    </source>
</evidence>
<reference evidence="1 2" key="1">
    <citation type="submission" date="2014-02" db="EMBL/GenBank/DDBJ databases">
        <title>The small core and large imbalanced accessory genome model reveals a collaborative survival strategy of Sorangium cellulosum strains in nature.</title>
        <authorList>
            <person name="Han K."/>
            <person name="Peng R."/>
            <person name="Blom J."/>
            <person name="Li Y.-Z."/>
        </authorList>
    </citation>
    <scope>NUCLEOTIDE SEQUENCE [LARGE SCALE GENOMIC DNA]</scope>
    <source>
        <strain evidence="1 2">So0157-18</strain>
    </source>
</reference>
<name>A0A150PHN8_SORCE</name>
<dbReference type="Proteomes" id="UP000075604">
    <property type="component" value="Unassembled WGS sequence"/>
</dbReference>
<proteinExistence type="predicted"/>
<gene>
    <name evidence="1" type="ORF">BE04_25170</name>
</gene>
<accession>A0A150PHN8</accession>
<organism evidence="1 2">
    <name type="scientific">Sorangium cellulosum</name>
    <name type="common">Polyangium cellulosum</name>
    <dbReference type="NCBI Taxonomy" id="56"/>
    <lineage>
        <taxon>Bacteria</taxon>
        <taxon>Pseudomonadati</taxon>
        <taxon>Myxococcota</taxon>
        <taxon>Polyangia</taxon>
        <taxon>Polyangiales</taxon>
        <taxon>Polyangiaceae</taxon>
        <taxon>Sorangium</taxon>
    </lineage>
</organism>
<sequence>MPVVLLNHDFVEGMAYRADLGPVAVALQDVQRRLGGDPMHVHPALAHQATGEGPFIAWGNQHRNDVEADRNRFIPLLLRLLSGPFVTDLPSERDVSLLSDDPALPPEPPWRREAMRHLAAHALSAPSTAPWVLSFDPRSDLSQPRYRFGYGDAIADVDNLRSSAEALHRLGELATRGLVGALATLEAAAQQESRLIVLDRARDAARRWNLDCPEATLFRALVDLATYAAALDEGLSRELAAERYHKASGVPMSRESGEIARSPTCKRQRTFVVPGRGEQYFDMHAKPGASTRIHVWTDVVEDRHVVYVGHCGEHLLLPGGKR</sequence>
<evidence type="ECO:0000313" key="1">
    <source>
        <dbReference type="EMBL" id="KYF55195.1"/>
    </source>
</evidence>
<comment type="caution">
    <text evidence="1">The sequence shown here is derived from an EMBL/GenBank/DDBJ whole genome shotgun (WGS) entry which is preliminary data.</text>
</comment>